<dbReference type="GO" id="GO:0000712">
    <property type="term" value="P:resolution of meiotic recombination intermediates"/>
    <property type="evidence" value="ECO:0007669"/>
    <property type="project" value="TreeGrafter"/>
</dbReference>
<sequence length="1340" mass="149869">MINPFLTVPCPHEIQESVHSVEDISLKYYAGHKLFSLEDIDLSMGKSHTCDGSFHLFEENEINMEKFTSLCLEDELLILLENNEMQHSAQNDDPGAYHQEQWNSTEIYMLEHTLDHFLFKPPLEFHLQSLNVLSEIDLLFVIETSYAQRNTGFCSKIQDIQSPPLVEPNSFEESKMLDLDLFDISEAFSLSQTALETESCDKWLQNDMHFKSFDDLIVCHELAMADDTFKSLPVSIINDAEKIWSQHTVIADMLAGLELLPVSASDEIYLDWHLLTNDKCDCSHLTSDQVLSDIEPYNVDSDLQSSDDSILLLDYVLSGDALDSLNNKENRVNMLSGGSCVVIEHLSGVALSNRLNDDHQTIENDVRQTGTDLKMISSSDDYVSQFNDLEFFLNPRRATGGRGFGLRCKEPDVMALLPSCLSLENTGASSSTVGPHLDVKLHKVNLSANILILIDSFQTRYQKILEDNPVSEDKNLLSLPEDKLMECMVTESEQTSFEGHGENNSVVFIALCAIKRMAWCLCFYGIHALYFFVDKLFPSLECWNSRLSFLQSLIEDAFRIADKEITKSHPSLVHIQTILQQNSIQKRKVLIVADQDLWWPLKMLLDLMNFSVKVAENSSVNGNQLDARTVASLKSDCLLVSHEHVSASIQLNKFDIILEYGGPNSSSKLSTIYPKSHGSLPLHFLKMELNGVAKALCEGVGTALNSRFTMKLEQLLDFTAIAEKCKLSSMESASKISSSMLAGSEPNQPSESSFPRTVVIVNTQNFQKEMIISRRSTYQRVLAMEKSGAQVVERDLSLPVDLIISASMCLAWYDSRSIGKSATSQDGVSSSIALCVDNIAANALTSLSFSFSSCILVFEGESDFLATMLDSSDELYAAAASLGIDIQIFCSYSSELTDEIILNCIRNGSKFGEGLFPKLPESETLAESFLTKFPSINPLSAHAILSSTSQLAEFLEWSQEGRIRALQKYQVPVEAVRLLSVLCRYGELDESKSGMTDCSSSVSSAPNSENLDEKFNSERQKRKFNSNVSSPTISYKRKLADLSLDDELFGQEQTGEGRNLANDLRPSSLPMNGRLFGHKQKSLMTTDMKRWDDSSTFGDLHEDLMGEVIDVNDKFLSGQDLPIFIKKFSPFMHEMEENPRANDSRTARRLSFGKSNIHPDFPLIVEANTEDIDCRDIMSLEADSMANFTRNFHKQLNKEGDTCRYGATLLSKAVQSSELRQGSPWTLEFLNRVREKSRCHKKSLARGAPASRLGYSGNVSRIMNRKSPSILEYYKYQGGTTPAKRQNRHIQPSTSLKKATASAPLLTSWTPPDKRASRTLSFATRGSGNQTKLVWSDTKL</sequence>
<reference evidence="2" key="1">
    <citation type="submission" date="2023-05" db="EMBL/GenBank/DDBJ databases">
        <title>Nepenthes gracilis genome sequencing.</title>
        <authorList>
            <person name="Fukushima K."/>
        </authorList>
    </citation>
    <scope>NUCLEOTIDE SEQUENCE</scope>
    <source>
        <strain evidence="2">SING2019-196</strain>
    </source>
</reference>
<proteinExistence type="predicted"/>
<protein>
    <recommendedName>
        <fullName evidence="4">Protein SHORTAGE IN CHIASMATA 1</fullName>
    </recommendedName>
</protein>
<evidence type="ECO:0000313" key="3">
    <source>
        <dbReference type="Proteomes" id="UP001279734"/>
    </source>
</evidence>
<feature type="region of interest" description="Disordered" evidence="1">
    <location>
        <begin position="991"/>
        <end position="1027"/>
    </location>
</feature>
<dbReference type="PANTHER" id="PTHR35764">
    <property type="entry name" value="PROTEIN SHORTAGE IN CHIASMATA 1"/>
    <property type="match status" value="1"/>
</dbReference>
<comment type="caution">
    <text evidence="2">The sequence shown here is derived from an EMBL/GenBank/DDBJ whole genome shotgun (WGS) entry which is preliminary data.</text>
</comment>
<evidence type="ECO:0000256" key="1">
    <source>
        <dbReference type="SAM" id="MobiDB-lite"/>
    </source>
</evidence>
<dbReference type="EMBL" id="BSYO01000036">
    <property type="protein sequence ID" value="GMH29567.1"/>
    <property type="molecule type" value="Genomic_DNA"/>
</dbReference>
<accession>A0AAD3TIS6</accession>
<dbReference type="InterPro" id="IPR038824">
    <property type="entry name" value="SHOC1-like"/>
</dbReference>
<evidence type="ECO:0008006" key="4">
    <source>
        <dbReference type="Google" id="ProtNLM"/>
    </source>
</evidence>
<name>A0AAD3TIS6_NEPGR</name>
<gene>
    <name evidence="2" type="ORF">Nepgr_031410</name>
</gene>
<keyword evidence="3" id="KW-1185">Reference proteome</keyword>
<dbReference type="Proteomes" id="UP001279734">
    <property type="component" value="Unassembled WGS sequence"/>
</dbReference>
<evidence type="ECO:0000313" key="2">
    <source>
        <dbReference type="EMBL" id="GMH29567.1"/>
    </source>
</evidence>
<dbReference type="PANTHER" id="PTHR35764:SF1">
    <property type="entry name" value="PROTEIN SHORTAGE IN CHIASMATA 1"/>
    <property type="match status" value="1"/>
</dbReference>
<feature type="region of interest" description="Disordered" evidence="1">
    <location>
        <begin position="1053"/>
        <end position="1072"/>
    </location>
</feature>
<organism evidence="2 3">
    <name type="scientific">Nepenthes gracilis</name>
    <name type="common">Slender pitcher plant</name>
    <dbReference type="NCBI Taxonomy" id="150966"/>
    <lineage>
        <taxon>Eukaryota</taxon>
        <taxon>Viridiplantae</taxon>
        <taxon>Streptophyta</taxon>
        <taxon>Embryophyta</taxon>
        <taxon>Tracheophyta</taxon>
        <taxon>Spermatophyta</taxon>
        <taxon>Magnoliopsida</taxon>
        <taxon>eudicotyledons</taxon>
        <taxon>Gunneridae</taxon>
        <taxon>Pentapetalae</taxon>
        <taxon>Caryophyllales</taxon>
        <taxon>Nepenthaceae</taxon>
        <taxon>Nepenthes</taxon>
    </lineage>
</organism>
<feature type="region of interest" description="Disordered" evidence="1">
    <location>
        <begin position="1281"/>
        <end position="1315"/>
    </location>
</feature>
<feature type="compositionally biased region" description="Polar residues" evidence="1">
    <location>
        <begin position="1281"/>
        <end position="1297"/>
    </location>
</feature>